<comment type="caution">
    <text evidence="2">The sequence shown here is derived from an EMBL/GenBank/DDBJ whole genome shotgun (WGS) entry which is preliminary data.</text>
</comment>
<dbReference type="AlphaFoldDB" id="A0A423SY03"/>
<reference evidence="2 3" key="2">
    <citation type="submission" date="2019-01" db="EMBL/GenBank/DDBJ databases">
        <title>The decoding of complex shrimp genome reveals the adaptation for benthos swimmer, frequently molting mechanism and breeding impact on genome.</title>
        <authorList>
            <person name="Sun Y."/>
            <person name="Gao Y."/>
            <person name="Yu Y."/>
        </authorList>
    </citation>
    <scope>NUCLEOTIDE SEQUENCE [LARGE SCALE GENOMIC DNA]</scope>
    <source>
        <tissue evidence="2">Muscle</tissue>
    </source>
</reference>
<evidence type="ECO:0000313" key="2">
    <source>
        <dbReference type="EMBL" id="ROT69115.1"/>
    </source>
</evidence>
<feature type="compositionally biased region" description="Basic and acidic residues" evidence="1">
    <location>
        <begin position="224"/>
        <end position="239"/>
    </location>
</feature>
<reference evidence="2 3" key="1">
    <citation type="submission" date="2018-04" db="EMBL/GenBank/DDBJ databases">
        <authorList>
            <person name="Zhang X."/>
            <person name="Yuan J."/>
            <person name="Li F."/>
            <person name="Xiang J."/>
        </authorList>
    </citation>
    <scope>NUCLEOTIDE SEQUENCE [LARGE SCALE GENOMIC DNA]</scope>
    <source>
        <tissue evidence="2">Muscle</tissue>
    </source>
</reference>
<dbReference type="EMBL" id="QCYY01002602">
    <property type="protein sequence ID" value="ROT69115.1"/>
    <property type="molecule type" value="Genomic_DNA"/>
</dbReference>
<dbReference type="STRING" id="6689.A0A423SY03"/>
<gene>
    <name evidence="2" type="ORF">C7M84_012720</name>
</gene>
<organism evidence="2 3">
    <name type="scientific">Penaeus vannamei</name>
    <name type="common">Whiteleg shrimp</name>
    <name type="synonym">Litopenaeus vannamei</name>
    <dbReference type="NCBI Taxonomy" id="6689"/>
    <lineage>
        <taxon>Eukaryota</taxon>
        <taxon>Metazoa</taxon>
        <taxon>Ecdysozoa</taxon>
        <taxon>Arthropoda</taxon>
        <taxon>Crustacea</taxon>
        <taxon>Multicrustacea</taxon>
        <taxon>Malacostraca</taxon>
        <taxon>Eumalacostraca</taxon>
        <taxon>Eucarida</taxon>
        <taxon>Decapoda</taxon>
        <taxon>Dendrobranchiata</taxon>
        <taxon>Penaeoidea</taxon>
        <taxon>Penaeidae</taxon>
        <taxon>Penaeus</taxon>
    </lineage>
</organism>
<dbReference type="OrthoDB" id="1939344at2759"/>
<feature type="compositionally biased region" description="Basic residues" evidence="1">
    <location>
        <begin position="1"/>
        <end position="16"/>
    </location>
</feature>
<feature type="region of interest" description="Disordered" evidence="1">
    <location>
        <begin position="562"/>
        <end position="602"/>
    </location>
</feature>
<proteinExistence type="predicted"/>
<name>A0A423SY03_PENVA</name>
<feature type="compositionally biased region" description="Low complexity" evidence="1">
    <location>
        <begin position="94"/>
        <end position="109"/>
    </location>
</feature>
<feature type="compositionally biased region" description="Basic and acidic residues" evidence="1">
    <location>
        <begin position="70"/>
        <end position="93"/>
    </location>
</feature>
<protein>
    <submittedName>
        <fullName evidence="2">Putative leucine-rich repeat-containing protein 49 isoform X1</fullName>
    </submittedName>
</protein>
<dbReference type="Proteomes" id="UP000283509">
    <property type="component" value="Unassembled WGS sequence"/>
</dbReference>
<accession>A0A423SY03</accession>
<keyword evidence="3" id="KW-1185">Reference proteome</keyword>
<evidence type="ECO:0000313" key="3">
    <source>
        <dbReference type="Proteomes" id="UP000283509"/>
    </source>
</evidence>
<dbReference type="InterPro" id="IPR032675">
    <property type="entry name" value="LRR_dom_sf"/>
</dbReference>
<dbReference type="Gene3D" id="3.80.10.10">
    <property type="entry name" value="Ribonuclease Inhibitor"/>
    <property type="match status" value="1"/>
</dbReference>
<feature type="compositionally biased region" description="Basic and acidic residues" evidence="1">
    <location>
        <begin position="160"/>
        <end position="176"/>
    </location>
</feature>
<feature type="region of interest" description="Disordered" evidence="1">
    <location>
        <begin position="1"/>
        <end position="363"/>
    </location>
</feature>
<feature type="compositionally biased region" description="Low complexity" evidence="1">
    <location>
        <begin position="326"/>
        <end position="347"/>
    </location>
</feature>
<sequence>MKHWRVVKKDHKKLVRKPSESSCSTSDHPLSKASDATEHSSGFCGDTVSDVGEDEAREEELEVTVTSGRAGEREGDGEKEERAKGDAHEDDRSSLISSGTSSGISDISLVQRPPDRRLSHSEVPFVHESAPLSATKKASPGRTDTAGDAAGKGSLPRSKSYTDMRVLRRKNSSDGGRRHRPKSVRGPDSRGSESDGAAGGAADGGAAAKSSEMINLDMASRGGGAREERAGRAAPREAGQRALGRGRREGAAANHGQRGRRQAGERQDDGGDQEAGDAEEREPPARQGGDGGHHARALQPQSSDAGPRGAAVPAQRRLRPSEIDSSSDAESAATNTTTTTAATPTSSLEIGSAPARGQPNLADLRVPLARPKEAERTSFADRGDRALASVAPSAAGILREQGPNFLAELEGDCLSLYGQGALRCTDIAWEKALATAATTARFQYMNFDDIVDIFPKLRVKFARLENFVFVETHLAKCSQLNALAELHQVTSLDVGSEGNPLSQISYWRLYAVFRLSHWGLRVINGVEITEEERTDAAIMFSSLSHLAFTCLPRDQLAAFLSSHHHHNSDQASGTPPPGGHQESGCGGSSQKEDGDGTPRLNVPHLQDLIGKEALQYRPSVRLSQDESSALAAAGRQARQLVVWTYDSLQRLQTHHATWPSVLHDLVRDAVTDISKPTYGKQCLEEVKRDLGWKK</sequence>
<evidence type="ECO:0000256" key="1">
    <source>
        <dbReference type="SAM" id="MobiDB-lite"/>
    </source>
</evidence>
<feature type="compositionally biased region" description="Acidic residues" evidence="1">
    <location>
        <begin position="270"/>
        <end position="280"/>
    </location>
</feature>
<feature type="compositionally biased region" description="Acidic residues" evidence="1">
    <location>
        <begin position="51"/>
        <end position="62"/>
    </location>
</feature>